<dbReference type="InterPro" id="IPR025336">
    <property type="entry name" value="SCO4226-like"/>
</dbReference>
<proteinExistence type="predicted"/>
<sequence length="88" mass="9889">MPKFMSSHTMPAGALQREQVDQLAQAAQNDPTVQPYRSFLNLSEGKIFCIMEAPDKQALAAWFQKMKMPCDYITPVELEGERGVVKEA</sequence>
<name>A0A345Y4W6_9NEIS</name>
<dbReference type="AlphaFoldDB" id="A0A345Y4W6"/>
<dbReference type="InterPro" id="IPR042557">
    <property type="entry name" value="SCO4226"/>
</dbReference>
<dbReference type="Pfam" id="PF14026">
    <property type="entry name" value="SCO4226-like"/>
    <property type="match status" value="1"/>
</dbReference>
<organism evidence="2 3">
    <name type="scientific">Crenobacter cavernae</name>
    <dbReference type="NCBI Taxonomy" id="2290923"/>
    <lineage>
        <taxon>Bacteria</taxon>
        <taxon>Pseudomonadati</taxon>
        <taxon>Pseudomonadota</taxon>
        <taxon>Betaproteobacteria</taxon>
        <taxon>Neisseriales</taxon>
        <taxon>Neisseriaceae</taxon>
        <taxon>Crenobacter</taxon>
    </lineage>
</organism>
<protein>
    <submittedName>
        <fullName evidence="2">DUF4242 domain-containing protein</fullName>
    </submittedName>
</protein>
<gene>
    <name evidence="2" type="ORF">DWG20_05700</name>
</gene>
<dbReference type="Proteomes" id="UP000254537">
    <property type="component" value="Chromosome"/>
</dbReference>
<evidence type="ECO:0000313" key="2">
    <source>
        <dbReference type="EMBL" id="AXK38968.1"/>
    </source>
</evidence>
<evidence type="ECO:0000256" key="1">
    <source>
        <dbReference type="SAM" id="MobiDB-lite"/>
    </source>
</evidence>
<dbReference type="OrthoDB" id="9800027at2"/>
<accession>A0A345Y4W6</accession>
<reference evidence="2 3" key="1">
    <citation type="submission" date="2018-07" db="EMBL/GenBank/DDBJ databases">
        <title>Crenobacter cavernae sp. nov., isolated from a karst cave.</title>
        <authorList>
            <person name="Zhu H."/>
        </authorList>
    </citation>
    <scope>NUCLEOTIDE SEQUENCE [LARGE SCALE GENOMIC DNA]</scope>
    <source>
        <strain evidence="2 3">K1W11S-77</strain>
    </source>
</reference>
<dbReference type="EMBL" id="CP031337">
    <property type="protein sequence ID" value="AXK38968.1"/>
    <property type="molecule type" value="Genomic_DNA"/>
</dbReference>
<dbReference type="RefSeq" id="WP_115432903.1">
    <property type="nucleotide sequence ID" value="NZ_CP031337.1"/>
</dbReference>
<dbReference type="Gene3D" id="3.30.70.3090">
    <property type="entry name" value="ORF SCO4226, nickel-binding ferredoxin-like monomer"/>
    <property type="match status" value="1"/>
</dbReference>
<dbReference type="KEGG" id="ccah:DWG20_05700"/>
<feature type="region of interest" description="Disordered" evidence="1">
    <location>
        <begin position="1"/>
        <end position="26"/>
    </location>
</feature>
<evidence type="ECO:0000313" key="3">
    <source>
        <dbReference type="Proteomes" id="UP000254537"/>
    </source>
</evidence>